<keyword evidence="3" id="KW-1185">Reference proteome</keyword>
<dbReference type="RefSeq" id="WP_137668001.1">
    <property type="nucleotide sequence ID" value="NZ_BJCE01000108.1"/>
</dbReference>
<dbReference type="EMBL" id="BJCE01000108">
    <property type="protein sequence ID" value="GCL37980.1"/>
    <property type="molecule type" value="Genomic_DNA"/>
</dbReference>
<dbReference type="GO" id="GO:0003700">
    <property type="term" value="F:DNA-binding transcription factor activity"/>
    <property type="evidence" value="ECO:0007669"/>
    <property type="project" value="TreeGrafter"/>
</dbReference>
<dbReference type="CDD" id="cd00038">
    <property type="entry name" value="CAP_ED"/>
    <property type="match status" value="2"/>
</dbReference>
<organism evidence="2 3">
    <name type="scientific">Sphaerospermopsis reniformis</name>
    <dbReference type="NCBI Taxonomy" id="531300"/>
    <lineage>
        <taxon>Bacteria</taxon>
        <taxon>Bacillati</taxon>
        <taxon>Cyanobacteriota</taxon>
        <taxon>Cyanophyceae</taxon>
        <taxon>Nostocales</taxon>
        <taxon>Aphanizomenonaceae</taxon>
        <taxon>Sphaerospermopsis</taxon>
    </lineage>
</organism>
<protein>
    <submittedName>
        <fullName evidence="2">Cyclic nucleotide-binding protein</fullName>
    </submittedName>
</protein>
<name>A0A479ZYW0_9CYAN</name>
<evidence type="ECO:0000313" key="3">
    <source>
        <dbReference type="Proteomes" id="UP000300142"/>
    </source>
</evidence>
<dbReference type="Pfam" id="PF00027">
    <property type="entry name" value="cNMP_binding"/>
    <property type="match status" value="2"/>
</dbReference>
<dbReference type="SMART" id="SM00100">
    <property type="entry name" value="cNMP"/>
    <property type="match status" value="2"/>
</dbReference>
<evidence type="ECO:0000313" key="2">
    <source>
        <dbReference type="EMBL" id="GCL37980.1"/>
    </source>
</evidence>
<dbReference type="InterPro" id="IPR050397">
    <property type="entry name" value="Env_Response_Regulators"/>
</dbReference>
<dbReference type="PANTHER" id="PTHR24567">
    <property type="entry name" value="CRP FAMILY TRANSCRIPTIONAL REGULATORY PROTEIN"/>
    <property type="match status" value="1"/>
</dbReference>
<evidence type="ECO:0000259" key="1">
    <source>
        <dbReference type="PROSITE" id="PS50042"/>
    </source>
</evidence>
<dbReference type="NCBIfam" id="TIGR03896">
    <property type="entry name" value="cyc_nuc_ocin"/>
    <property type="match status" value="1"/>
</dbReference>
<dbReference type="InterPro" id="IPR000595">
    <property type="entry name" value="cNMP-bd_dom"/>
</dbReference>
<dbReference type="PANTHER" id="PTHR24567:SF74">
    <property type="entry name" value="HTH-TYPE TRANSCRIPTIONAL REGULATOR ARCR"/>
    <property type="match status" value="1"/>
</dbReference>
<dbReference type="PROSITE" id="PS50042">
    <property type="entry name" value="CNMP_BINDING_3"/>
    <property type="match status" value="2"/>
</dbReference>
<gene>
    <name evidence="2" type="ORF">SR1949_30930</name>
</gene>
<dbReference type="AlphaFoldDB" id="A0A479ZYW0"/>
<sequence>MIDLFHKQLSNSDIQWLKENGNIEKIASGDVLIEQGRSPDYLYLVISGKLSGSISQNQGGRLGRVFAALEEDQDLEAEISSFNPGEVIGKISALEITPGIMTVKARQNSDLLAISSAKLQEKIADDFGFAARFYRGIATLLSERWRQLVQHFLRQQKGQIPPLEDVPLIFGELSDSDVDWMLGAGRLIQISAGEVLIRNGQQIENLDIILQGVMAVLVKEEQPNRLFSVFGLLENDEQPDGLLEQEIIRLYRGEIVGEAIAIDKPTSTSTLTALENSILLRISEQQLLVKLQQDVGTASRFYRVVCLLLAGRLQGLISRLGYGKGRYQIGQSLDLETAYEDEIDLDIMDNLTLGGARFDWMLKRLKVS</sequence>
<dbReference type="SUPFAM" id="SSF51206">
    <property type="entry name" value="cAMP-binding domain-like"/>
    <property type="match status" value="2"/>
</dbReference>
<dbReference type="Proteomes" id="UP000300142">
    <property type="component" value="Unassembled WGS sequence"/>
</dbReference>
<feature type="domain" description="Cyclic nucleotide-binding" evidence="1">
    <location>
        <begin position="169"/>
        <end position="287"/>
    </location>
</feature>
<dbReference type="Gene3D" id="2.60.120.10">
    <property type="entry name" value="Jelly Rolls"/>
    <property type="match status" value="2"/>
</dbReference>
<comment type="caution">
    <text evidence="2">The sequence shown here is derived from an EMBL/GenBank/DDBJ whole genome shotgun (WGS) entry which is preliminary data.</text>
</comment>
<proteinExistence type="predicted"/>
<dbReference type="InterPro" id="IPR023892">
    <property type="entry name" value="cNMP-bd"/>
</dbReference>
<dbReference type="InterPro" id="IPR018490">
    <property type="entry name" value="cNMP-bd_dom_sf"/>
</dbReference>
<dbReference type="InterPro" id="IPR014710">
    <property type="entry name" value="RmlC-like_jellyroll"/>
</dbReference>
<reference evidence="3" key="1">
    <citation type="submission" date="2019-02" db="EMBL/GenBank/DDBJ databases">
        <title>Draft genome sequence of Sphaerospermopsis reniformis NIES-1949.</title>
        <authorList>
            <person name="Yamaguchi H."/>
            <person name="Suzuki S."/>
            <person name="Kawachi M."/>
        </authorList>
    </citation>
    <scope>NUCLEOTIDE SEQUENCE [LARGE SCALE GENOMIC DNA]</scope>
    <source>
        <strain evidence="3">NIES-1949</strain>
    </source>
</reference>
<dbReference type="GO" id="GO:0005829">
    <property type="term" value="C:cytosol"/>
    <property type="evidence" value="ECO:0007669"/>
    <property type="project" value="TreeGrafter"/>
</dbReference>
<accession>A0A479ZYW0</accession>
<feature type="domain" description="Cyclic nucleotide-binding" evidence="1">
    <location>
        <begin position="5"/>
        <end position="121"/>
    </location>
</feature>